<keyword evidence="1" id="KW-1133">Transmembrane helix</keyword>
<protein>
    <submittedName>
        <fullName evidence="2">Uncharacterized protein</fullName>
    </submittedName>
</protein>
<evidence type="ECO:0000313" key="3">
    <source>
        <dbReference type="Proteomes" id="UP000265663"/>
    </source>
</evidence>
<keyword evidence="1" id="KW-0472">Membrane</keyword>
<accession>A0A3M7LZU5</accession>
<evidence type="ECO:0000256" key="1">
    <source>
        <dbReference type="SAM" id="Phobius"/>
    </source>
</evidence>
<keyword evidence="1" id="KW-0812">Transmembrane</keyword>
<proteinExistence type="predicted"/>
<dbReference type="Proteomes" id="UP000265663">
    <property type="component" value="Unassembled WGS sequence"/>
</dbReference>
<dbReference type="AlphaFoldDB" id="A0A3M7LZU5"/>
<gene>
    <name evidence="2" type="ORF">GMOD_00010415</name>
</gene>
<dbReference type="EMBL" id="KE747812">
    <property type="protein sequence ID" value="RMZ67775.1"/>
    <property type="molecule type" value="Genomic_DNA"/>
</dbReference>
<sequence>MECSDDIFSVLFYTTQVTLTLVHYFSFTYVLLEKVNILFLIKLFCKLLKHILLVPFCGSMSFSPVRCVWSDTTDWAVRKKGKSAKALDLKI</sequence>
<reference evidence="2 3" key="1">
    <citation type="journal article" date="2014" name="PLoS ONE">
        <title>De novo Genome Assembly of the Fungal Plant Pathogen Pyrenophora semeniperda.</title>
        <authorList>
            <person name="Soliai M.M."/>
            <person name="Meyer S.E."/>
            <person name="Udall J.A."/>
            <person name="Elzinga D.E."/>
            <person name="Hermansen R.A."/>
            <person name="Bodily P.M."/>
            <person name="Hart A.A."/>
            <person name="Coleman C.E."/>
        </authorList>
    </citation>
    <scope>NUCLEOTIDE SEQUENCE [LARGE SCALE GENOMIC DNA]</scope>
    <source>
        <strain evidence="2 3">CCB06</strain>
        <tissue evidence="2">Mycelium</tissue>
    </source>
</reference>
<name>A0A3M7LZU5_9PLEO</name>
<organism evidence="2 3">
    <name type="scientific">Pyrenophora seminiperda CCB06</name>
    <dbReference type="NCBI Taxonomy" id="1302712"/>
    <lineage>
        <taxon>Eukaryota</taxon>
        <taxon>Fungi</taxon>
        <taxon>Dikarya</taxon>
        <taxon>Ascomycota</taxon>
        <taxon>Pezizomycotina</taxon>
        <taxon>Dothideomycetes</taxon>
        <taxon>Pleosporomycetidae</taxon>
        <taxon>Pleosporales</taxon>
        <taxon>Pleosporineae</taxon>
        <taxon>Pleosporaceae</taxon>
        <taxon>Pyrenophora</taxon>
    </lineage>
</organism>
<evidence type="ECO:0000313" key="2">
    <source>
        <dbReference type="EMBL" id="RMZ67775.1"/>
    </source>
</evidence>
<keyword evidence="3" id="KW-1185">Reference proteome</keyword>
<feature type="transmembrane region" description="Helical" evidence="1">
    <location>
        <begin position="12"/>
        <end position="32"/>
    </location>
</feature>